<gene>
    <name evidence="3" type="ORF">MEUPH1_LOCUS12915</name>
</gene>
<protein>
    <submittedName>
        <fullName evidence="3">Uncharacterized protein</fullName>
    </submittedName>
</protein>
<feature type="compositionally biased region" description="Polar residues" evidence="2">
    <location>
        <begin position="1"/>
        <end position="11"/>
    </location>
</feature>
<evidence type="ECO:0000313" key="4">
    <source>
        <dbReference type="Proteomes" id="UP001160148"/>
    </source>
</evidence>
<keyword evidence="4" id="KW-1185">Reference proteome</keyword>
<dbReference type="EMBL" id="CARXXK010000002">
    <property type="protein sequence ID" value="CAI6357270.1"/>
    <property type="molecule type" value="Genomic_DNA"/>
</dbReference>
<sequence length="237" mass="26817">MNSESESSGASTPGEPKQMGKKPTLTERLLLTKSGQTIKDNEPPPTSAEDWHKRMEAFETMEGEHFNRVGRKLNEMLEQVKTARTVPKLVQTALAEAMASNRNAIVARKERLEAKSQWLKLLEGKEADNGGFVMTNEGTGKSTLLDEIKEIKNLLTEQDRKISELTVNKNNRPREVLPKENLMTEEDETANLGEEPWTKVPKKNSKKFIRKRAPAVIVNRETYRMSTCSKRSGKNLH</sequence>
<dbReference type="AlphaFoldDB" id="A0AAV0WMI7"/>
<evidence type="ECO:0000313" key="3">
    <source>
        <dbReference type="EMBL" id="CAI6357270.1"/>
    </source>
</evidence>
<accession>A0AAV0WMI7</accession>
<evidence type="ECO:0000256" key="1">
    <source>
        <dbReference type="SAM" id="Coils"/>
    </source>
</evidence>
<proteinExistence type="predicted"/>
<name>A0AAV0WMI7_9HEMI</name>
<feature type="coiled-coil region" evidence="1">
    <location>
        <begin position="141"/>
        <end position="168"/>
    </location>
</feature>
<organism evidence="3 4">
    <name type="scientific">Macrosiphum euphorbiae</name>
    <name type="common">potato aphid</name>
    <dbReference type="NCBI Taxonomy" id="13131"/>
    <lineage>
        <taxon>Eukaryota</taxon>
        <taxon>Metazoa</taxon>
        <taxon>Ecdysozoa</taxon>
        <taxon>Arthropoda</taxon>
        <taxon>Hexapoda</taxon>
        <taxon>Insecta</taxon>
        <taxon>Pterygota</taxon>
        <taxon>Neoptera</taxon>
        <taxon>Paraneoptera</taxon>
        <taxon>Hemiptera</taxon>
        <taxon>Sternorrhyncha</taxon>
        <taxon>Aphidomorpha</taxon>
        <taxon>Aphidoidea</taxon>
        <taxon>Aphididae</taxon>
        <taxon>Macrosiphini</taxon>
        <taxon>Macrosiphum</taxon>
    </lineage>
</organism>
<dbReference type="Proteomes" id="UP001160148">
    <property type="component" value="Unassembled WGS sequence"/>
</dbReference>
<reference evidence="3 4" key="1">
    <citation type="submission" date="2023-01" db="EMBL/GenBank/DDBJ databases">
        <authorList>
            <person name="Whitehead M."/>
        </authorList>
    </citation>
    <scope>NUCLEOTIDE SEQUENCE [LARGE SCALE GENOMIC DNA]</scope>
</reference>
<feature type="region of interest" description="Disordered" evidence="2">
    <location>
        <begin position="1"/>
        <end position="52"/>
    </location>
</feature>
<evidence type="ECO:0000256" key="2">
    <source>
        <dbReference type="SAM" id="MobiDB-lite"/>
    </source>
</evidence>
<keyword evidence="1" id="KW-0175">Coiled coil</keyword>
<comment type="caution">
    <text evidence="3">The sequence shown here is derived from an EMBL/GenBank/DDBJ whole genome shotgun (WGS) entry which is preliminary data.</text>
</comment>